<gene>
    <name evidence="2" type="ORF">CSQ86_00615</name>
</gene>
<name>A0A2M9HLD8_9BIFI</name>
<feature type="domain" description="HTH cro/C1-type" evidence="1">
    <location>
        <begin position="15"/>
        <end position="65"/>
    </location>
</feature>
<evidence type="ECO:0000313" key="3">
    <source>
        <dbReference type="Proteomes" id="UP000229239"/>
    </source>
</evidence>
<evidence type="ECO:0000259" key="1">
    <source>
        <dbReference type="SMART" id="SM00530"/>
    </source>
</evidence>
<protein>
    <submittedName>
        <fullName evidence="2">Transcriptional regulator</fullName>
    </submittedName>
</protein>
<dbReference type="RefSeq" id="WP_100493235.1">
    <property type="nucleotide sequence ID" value="NZ_JAFEJV010000001.1"/>
</dbReference>
<dbReference type="Gene3D" id="1.10.260.40">
    <property type="entry name" value="lambda repressor-like DNA-binding domains"/>
    <property type="match status" value="1"/>
</dbReference>
<proteinExistence type="predicted"/>
<dbReference type="SMART" id="SM00530">
    <property type="entry name" value="HTH_XRE"/>
    <property type="match status" value="1"/>
</dbReference>
<dbReference type="Proteomes" id="UP000229239">
    <property type="component" value="Unassembled WGS sequence"/>
</dbReference>
<dbReference type="Pfam" id="PF13560">
    <property type="entry name" value="HTH_31"/>
    <property type="match status" value="1"/>
</dbReference>
<organism evidence="2 3">
    <name type="scientific">Bifidobacterium felsineum</name>
    <dbReference type="NCBI Taxonomy" id="2045440"/>
    <lineage>
        <taxon>Bacteria</taxon>
        <taxon>Bacillati</taxon>
        <taxon>Actinomycetota</taxon>
        <taxon>Actinomycetes</taxon>
        <taxon>Bifidobacteriales</taxon>
        <taxon>Bifidobacteriaceae</taxon>
        <taxon>Bifidobacterium</taxon>
    </lineage>
</organism>
<accession>A0A2M9HLD8</accession>
<dbReference type="SUPFAM" id="SSF47413">
    <property type="entry name" value="lambda repressor-like DNA-binding domains"/>
    <property type="match status" value="1"/>
</dbReference>
<dbReference type="EMBL" id="PEBJ01000001">
    <property type="protein sequence ID" value="PJM77626.1"/>
    <property type="molecule type" value="Genomic_DNA"/>
</dbReference>
<keyword evidence="3" id="KW-1185">Reference proteome</keyword>
<dbReference type="InterPro" id="IPR001387">
    <property type="entry name" value="Cro/C1-type_HTH"/>
</dbReference>
<evidence type="ECO:0000313" key="2">
    <source>
        <dbReference type="EMBL" id="PJM77626.1"/>
    </source>
</evidence>
<reference evidence="3" key="1">
    <citation type="submission" date="2017-10" db="EMBL/GenBank/DDBJ databases">
        <title>Draft genome sequences of strains TRE 1, TRE 9, TRE H and TRI 7, isolated from tamarins, belonging to four potential novel Bifidobacterium species.</title>
        <authorList>
            <person name="Mattarelli P."/>
            <person name="Modesto M."/>
            <person name="Puglisi E."/>
            <person name="Morelli L."/>
            <person name="Bonetti A."/>
            <person name="Spezio C."/>
            <person name="Sandri C."/>
        </authorList>
    </citation>
    <scope>NUCLEOTIDE SEQUENCE [LARGE SCALE GENOMIC DNA]</scope>
    <source>
        <strain evidence="3">TREH</strain>
    </source>
</reference>
<dbReference type="GO" id="GO:0003677">
    <property type="term" value="F:DNA binding"/>
    <property type="evidence" value="ECO:0007669"/>
    <property type="project" value="InterPro"/>
</dbReference>
<sequence>MPPRIRKSNDTLGTLIQTRRLELGMTIEEAAAKAQVGAKTWGKYENGESMRQDKVRGVCRALRWKTLPDTVQSDIRLKSSIGDSPSFNDDGITIDESHDAWSAYLAETFGRDAAIAFAYGSDIQFDQISEDLAELGKLPRGSHLGQLDCSWTADLLPEQFLTRYDYEFVYALRQTVNALRTRFTRGYTRLHSVIEELTFYLILQEADSLPDVYPPFAHGDYHDGEWEEWFGDVCGDTDLIDLLYGDYVISPDNIYHFDHWLKQQFYMPQPKGDHQPDDTQDDDHLIK</sequence>
<dbReference type="AlphaFoldDB" id="A0A2M9HLD8"/>
<dbReference type="OrthoDB" id="1768373at2"/>
<comment type="caution">
    <text evidence="2">The sequence shown here is derived from an EMBL/GenBank/DDBJ whole genome shotgun (WGS) entry which is preliminary data.</text>
</comment>
<dbReference type="CDD" id="cd00093">
    <property type="entry name" value="HTH_XRE"/>
    <property type="match status" value="1"/>
</dbReference>
<dbReference type="InterPro" id="IPR010982">
    <property type="entry name" value="Lambda_DNA-bd_dom_sf"/>
</dbReference>